<keyword evidence="7" id="KW-1185">Reference proteome</keyword>
<name>W7CZL0_9LIST</name>
<reference evidence="6 7" key="1">
    <citation type="submission" date="2012-12" db="EMBL/GenBank/DDBJ databases">
        <title>Novel taxa of Listeriaceae from agricultural environments in the United States.</title>
        <authorList>
            <person name="den Bakker H.C."/>
            <person name="Allred A."/>
            <person name="Warchocki S."/>
            <person name="Wright E.M."/>
            <person name="Burrell A."/>
            <person name="Nightingale K.K."/>
            <person name="Kephart D."/>
            <person name="Wiedmann M."/>
        </authorList>
    </citation>
    <scope>NUCLEOTIDE SEQUENCE [LARGE SCALE GENOMIC DNA]</scope>
    <source>
        <strain evidence="6 7">FSL F6-1037</strain>
    </source>
</reference>
<accession>W7CZL0</accession>
<dbReference type="InterPro" id="IPR003439">
    <property type="entry name" value="ABC_transporter-like_ATP-bd"/>
</dbReference>
<evidence type="ECO:0000313" key="6">
    <source>
        <dbReference type="EMBL" id="EUJ42205.1"/>
    </source>
</evidence>
<dbReference type="GO" id="GO:0016887">
    <property type="term" value="F:ATP hydrolysis activity"/>
    <property type="evidence" value="ECO:0007669"/>
    <property type="project" value="InterPro"/>
</dbReference>
<proteinExistence type="inferred from homology"/>
<dbReference type="AlphaFoldDB" id="W7CZL0"/>
<dbReference type="Pfam" id="PF00005">
    <property type="entry name" value="ABC_tran"/>
    <property type="match status" value="1"/>
</dbReference>
<evidence type="ECO:0000313" key="7">
    <source>
        <dbReference type="Proteomes" id="UP000019243"/>
    </source>
</evidence>
<comment type="similarity">
    <text evidence="1">Belongs to the ABC transporter superfamily.</text>
</comment>
<dbReference type="InterPro" id="IPR027417">
    <property type="entry name" value="P-loop_NTPase"/>
</dbReference>
<dbReference type="GO" id="GO:0005524">
    <property type="term" value="F:ATP binding"/>
    <property type="evidence" value="ECO:0007669"/>
    <property type="project" value="UniProtKB-KW"/>
</dbReference>
<keyword evidence="3" id="KW-0547">Nucleotide-binding</keyword>
<dbReference type="InterPro" id="IPR050763">
    <property type="entry name" value="ABC_transporter_ATP-binding"/>
</dbReference>
<comment type="caution">
    <text evidence="6">The sequence shown here is derived from an EMBL/GenBank/DDBJ whole genome shotgun (WGS) entry which is preliminary data.</text>
</comment>
<keyword evidence="4" id="KW-0067">ATP-binding</keyword>
<evidence type="ECO:0000259" key="5">
    <source>
        <dbReference type="PROSITE" id="PS50893"/>
    </source>
</evidence>
<feature type="domain" description="ABC transporter" evidence="5">
    <location>
        <begin position="1"/>
        <end position="218"/>
    </location>
</feature>
<dbReference type="PANTHER" id="PTHR42711">
    <property type="entry name" value="ABC TRANSPORTER ATP-BINDING PROTEIN"/>
    <property type="match status" value="1"/>
</dbReference>
<evidence type="ECO:0000256" key="3">
    <source>
        <dbReference type="ARBA" id="ARBA00022741"/>
    </source>
</evidence>
<dbReference type="PROSITE" id="PS50893">
    <property type="entry name" value="ABC_TRANSPORTER_2"/>
    <property type="match status" value="1"/>
</dbReference>
<evidence type="ECO:0000256" key="4">
    <source>
        <dbReference type="ARBA" id="ARBA00022840"/>
    </source>
</evidence>
<dbReference type="RefSeq" id="WP_198015658.1">
    <property type="nucleotide sequence ID" value="NZ_AODH01000001.1"/>
</dbReference>
<dbReference type="PANTHER" id="PTHR42711:SF5">
    <property type="entry name" value="ABC TRANSPORTER ATP-BINDING PROTEIN NATA"/>
    <property type="match status" value="1"/>
</dbReference>
<evidence type="ECO:0000256" key="2">
    <source>
        <dbReference type="ARBA" id="ARBA00022448"/>
    </source>
</evidence>
<dbReference type="EMBL" id="AODH01000001">
    <property type="protein sequence ID" value="EUJ42205.1"/>
    <property type="molecule type" value="Genomic_DNA"/>
</dbReference>
<organism evidence="6 7">
    <name type="scientific">Brochothrix campestris FSL F6-1037</name>
    <dbReference type="NCBI Taxonomy" id="1265861"/>
    <lineage>
        <taxon>Bacteria</taxon>
        <taxon>Bacillati</taxon>
        <taxon>Bacillota</taxon>
        <taxon>Bacilli</taxon>
        <taxon>Bacillales</taxon>
        <taxon>Listeriaceae</taxon>
        <taxon>Brochothrix</taxon>
    </lineage>
</organism>
<evidence type="ECO:0000256" key="1">
    <source>
        <dbReference type="ARBA" id="ARBA00005417"/>
    </source>
</evidence>
<dbReference type="PATRIC" id="fig|1265861.3.peg.68"/>
<dbReference type="SUPFAM" id="SSF52540">
    <property type="entry name" value="P-loop containing nucleoside triphosphate hydrolases"/>
    <property type="match status" value="1"/>
</dbReference>
<protein>
    <submittedName>
        <fullName evidence="6">ABC transporter ATPase component</fullName>
    </submittedName>
</protein>
<sequence length="284" mass="31775">MVKKRAVNQLDLTLERGQLTAYLGTNGAGKSTTIRMMIGTLTPTSGRVLYNENDIAQLKQTEFNIGVVFQESILDEELTVRVNLYLRGQMYANVSKETIEQLMIKTGVSAYAEQRYGNLSGGMKRKVDITRALINEPQVLFLDEPTAGLDVQARAEIWHLLNYLKTSQQLAIFLTTHYIEEANEADQVYVLKAGGIVEQGSARALKAKHGGLTLWLQLTDATRIQAEYRDNLRHDEHQGIGIRVESPQEALALLATYHDLITDFSYQPVDMTAVFLKLTGGEQQ</sequence>
<keyword evidence="2" id="KW-0813">Transport</keyword>
<dbReference type="STRING" id="1265861.BCAMP_00360"/>
<gene>
    <name evidence="6" type="ORF">BCAMP_00360</name>
</gene>
<dbReference type="Proteomes" id="UP000019243">
    <property type="component" value="Unassembled WGS sequence"/>
</dbReference>
<dbReference type="Gene3D" id="3.40.50.300">
    <property type="entry name" value="P-loop containing nucleotide triphosphate hydrolases"/>
    <property type="match status" value="1"/>
</dbReference>
<dbReference type="SMART" id="SM00382">
    <property type="entry name" value="AAA"/>
    <property type="match status" value="1"/>
</dbReference>
<dbReference type="InterPro" id="IPR003593">
    <property type="entry name" value="AAA+_ATPase"/>
</dbReference>